<keyword evidence="3" id="KW-1185">Reference proteome</keyword>
<protein>
    <recommendedName>
        <fullName evidence="1">TfuA-like core domain-containing protein</fullName>
    </recommendedName>
</protein>
<name>A0ABX6PQN1_9HYPH</name>
<organism evidence="2 3">
    <name type="scientific">Rhizobium indicum</name>
    <dbReference type="NCBI Taxonomy" id="2583231"/>
    <lineage>
        <taxon>Bacteria</taxon>
        <taxon>Pseudomonadati</taxon>
        <taxon>Pseudomonadota</taxon>
        <taxon>Alphaproteobacteria</taxon>
        <taxon>Hyphomicrobiales</taxon>
        <taxon>Rhizobiaceae</taxon>
        <taxon>Rhizobium/Agrobacterium group</taxon>
        <taxon>Rhizobium</taxon>
    </lineage>
</organism>
<dbReference type="InterPro" id="IPR012924">
    <property type="entry name" value="TfuA_core"/>
</dbReference>
<dbReference type="Proteomes" id="UP000305673">
    <property type="component" value="Plasmid pPR12A202"/>
</dbReference>
<accession>A0ABX6PQN1</accession>
<reference evidence="2 3" key="1">
    <citation type="submission" date="2020-05" db="EMBL/GenBank/DDBJ databases">
        <title>Genome sequences of pea root nodulating Rhizobium spp.</title>
        <authorList>
            <person name="Rahi P."/>
        </authorList>
    </citation>
    <scope>NUCLEOTIDE SEQUENCE [LARGE SCALE GENOMIC DNA]</scope>
    <source>
        <strain evidence="3">JKLM 12A2</strain>
        <plasmid evidence="2 3">pPR12A202</plasmid>
    </source>
</reference>
<keyword evidence="2" id="KW-0614">Plasmid</keyword>
<geneLocation type="plasmid" evidence="2 3">
    <name>pPR12A202</name>
</geneLocation>
<feature type="domain" description="TfuA-like core" evidence="1">
    <location>
        <begin position="51"/>
        <end position="170"/>
    </location>
</feature>
<dbReference type="EMBL" id="CP054023">
    <property type="protein sequence ID" value="QKK20971.1"/>
    <property type="molecule type" value="Genomic_DNA"/>
</dbReference>
<dbReference type="RefSeq" id="WP_138389735.1">
    <property type="nucleotide sequence ID" value="NZ_CP054023.1"/>
</dbReference>
<evidence type="ECO:0000313" key="2">
    <source>
        <dbReference type="EMBL" id="QKK20971.1"/>
    </source>
</evidence>
<evidence type="ECO:0000259" key="1">
    <source>
        <dbReference type="Pfam" id="PF07812"/>
    </source>
</evidence>
<dbReference type="Pfam" id="PF07812">
    <property type="entry name" value="TfuA"/>
    <property type="match status" value="1"/>
</dbReference>
<evidence type="ECO:0000313" key="3">
    <source>
        <dbReference type="Proteomes" id="UP000305673"/>
    </source>
</evidence>
<proteinExistence type="predicted"/>
<gene>
    <name evidence="2" type="ORF">FFM53_031605</name>
</gene>
<sequence>MRGDVVIFLGPTISAAEARLHMDARYLPPAGCGDVVRAVVQYAPSTIALIDGVFAQSPAVRHQEILWAMSQGVRLYGAASIGALRAAELAPFGMTGHGLIFRWYRRNVLADDADVAVPMAPSDMGSKGIGEALFDIRMTLKRAEREGIIERKVRQQLEELSRSLHFMTRSLHKLMSVADVSLGPIEQLGALKAWLANGFVAQKRADAIGLLRYLSSNKYITEAPPCSPEFKLTEAFAYDMDYYNLSDAVLSKGAL</sequence>